<evidence type="ECO:0000256" key="2">
    <source>
        <dbReference type="ARBA" id="ARBA00022741"/>
    </source>
</evidence>
<dbReference type="AlphaFoldDB" id="A0A517QXI0"/>
<evidence type="ECO:0000313" key="6">
    <source>
        <dbReference type="Proteomes" id="UP000317318"/>
    </source>
</evidence>
<gene>
    <name evidence="5" type="primary">cmpD</name>
    <name evidence="5" type="ORF">Pan189_06360</name>
</gene>
<dbReference type="RefSeq" id="WP_310821011.1">
    <property type="nucleotide sequence ID" value="NZ_CP036268.1"/>
</dbReference>
<dbReference type="EMBL" id="CP036268">
    <property type="protein sequence ID" value="QDT36280.1"/>
    <property type="molecule type" value="Genomic_DNA"/>
</dbReference>
<dbReference type="GO" id="GO:0016887">
    <property type="term" value="F:ATP hydrolysis activity"/>
    <property type="evidence" value="ECO:0007669"/>
    <property type="project" value="InterPro"/>
</dbReference>
<dbReference type="InterPro" id="IPR003439">
    <property type="entry name" value="ABC_transporter-like_ATP-bd"/>
</dbReference>
<dbReference type="PANTHER" id="PTHR42788:SF20">
    <property type="entry name" value="ABC TRANSPORTER ATP-BINDING PROTEIN"/>
    <property type="match status" value="1"/>
</dbReference>
<keyword evidence="2" id="KW-0547">Nucleotide-binding</keyword>
<sequence length="259" mass="28264">MNTTSESNAADLAVSLAGVTLDYGRPRSVFRALESVDLRISAGEFVSIIGPSGCGKSSLLRTIAGLEEPTSGISQIVAAPAERSFVFQESNLLPWRTALANARLPLELIGAEKSTRRKRCEAALERARFASADFQKRPGALSGGMRMRVALARAFVTEPALLLLDEPFAALDDLLRQKLNDELRRDWSLNRWTGVFVTHNVAEAVFLSTRVLVMSGPPGRIVADVPIDLPEQRREELRTSTEFTTLVRSVASNLKEAAT</sequence>
<evidence type="ECO:0000256" key="1">
    <source>
        <dbReference type="ARBA" id="ARBA00022448"/>
    </source>
</evidence>
<feature type="domain" description="ABC transporter" evidence="4">
    <location>
        <begin position="14"/>
        <end position="241"/>
    </location>
</feature>
<accession>A0A517QXI0</accession>
<dbReference type="SMART" id="SM00382">
    <property type="entry name" value="AAA"/>
    <property type="match status" value="1"/>
</dbReference>
<dbReference type="InterPro" id="IPR027417">
    <property type="entry name" value="P-loop_NTPase"/>
</dbReference>
<keyword evidence="1" id="KW-0813">Transport</keyword>
<dbReference type="CDD" id="cd03293">
    <property type="entry name" value="ABC_NrtD_SsuB_transporters"/>
    <property type="match status" value="1"/>
</dbReference>
<dbReference type="InterPro" id="IPR050166">
    <property type="entry name" value="ABC_transporter_ATP-bind"/>
</dbReference>
<dbReference type="SUPFAM" id="SSF52540">
    <property type="entry name" value="P-loop containing nucleoside triphosphate hydrolases"/>
    <property type="match status" value="1"/>
</dbReference>
<proteinExistence type="predicted"/>
<dbReference type="InterPro" id="IPR003593">
    <property type="entry name" value="AAA+_ATPase"/>
</dbReference>
<dbReference type="PROSITE" id="PS50893">
    <property type="entry name" value="ABC_TRANSPORTER_2"/>
    <property type="match status" value="1"/>
</dbReference>
<name>A0A517QXI0_9PLAN</name>
<keyword evidence="3 5" id="KW-0067">ATP-binding</keyword>
<protein>
    <submittedName>
        <fullName evidence="5">Bicarbonate transport ATP-binding protein CmpD</fullName>
        <ecNumber evidence="5">3.6.3.-</ecNumber>
    </submittedName>
</protein>
<dbReference type="InterPro" id="IPR017871">
    <property type="entry name" value="ABC_transporter-like_CS"/>
</dbReference>
<organism evidence="5 6">
    <name type="scientific">Stratiformator vulcanicus</name>
    <dbReference type="NCBI Taxonomy" id="2527980"/>
    <lineage>
        <taxon>Bacteria</taxon>
        <taxon>Pseudomonadati</taxon>
        <taxon>Planctomycetota</taxon>
        <taxon>Planctomycetia</taxon>
        <taxon>Planctomycetales</taxon>
        <taxon>Planctomycetaceae</taxon>
        <taxon>Stratiformator</taxon>
    </lineage>
</organism>
<keyword evidence="5" id="KW-0378">Hydrolase</keyword>
<dbReference type="Pfam" id="PF00005">
    <property type="entry name" value="ABC_tran"/>
    <property type="match status" value="1"/>
</dbReference>
<dbReference type="Proteomes" id="UP000317318">
    <property type="component" value="Chromosome"/>
</dbReference>
<dbReference type="EC" id="3.6.3.-" evidence="5"/>
<dbReference type="PANTHER" id="PTHR42788">
    <property type="entry name" value="TAURINE IMPORT ATP-BINDING PROTEIN-RELATED"/>
    <property type="match status" value="1"/>
</dbReference>
<keyword evidence="6" id="KW-1185">Reference proteome</keyword>
<dbReference type="GO" id="GO:0005524">
    <property type="term" value="F:ATP binding"/>
    <property type="evidence" value="ECO:0007669"/>
    <property type="project" value="UniProtKB-KW"/>
</dbReference>
<dbReference type="Gene3D" id="3.40.50.300">
    <property type="entry name" value="P-loop containing nucleotide triphosphate hydrolases"/>
    <property type="match status" value="1"/>
</dbReference>
<evidence type="ECO:0000259" key="4">
    <source>
        <dbReference type="PROSITE" id="PS50893"/>
    </source>
</evidence>
<dbReference type="PROSITE" id="PS00211">
    <property type="entry name" value="ABC_TRANSPORTER_1"/>
    <property type="match status" value="1"/>
</dbReference>
<evidence type="ECO:0000313" key="5">
    <source>
        <dbReference type="EMBL" id="QDT36280.1"/>
    </source>
</evidence>
<reference evidence="5 6" key="1">
    <citation type="submission" date="2019-02" db="EMBL/GenBank/DDBJ databases">
        <title>Deep-cultivation of Planctomycetes and their phenomic and genomic characterization uncovers novel biology.</title>
        <authorList>
            <person name="Wiegand S."/>
            <person name="Jogler M."/>
            <person name="Boedeker C."/>
            <person name="Pinto D."/>
            <person name="Vollmers J."/>
            <person name="Rivas-Marin E."/>
            <person name="Kohn T."/>
            <person name="Peeters S.H."/>
            <person name="Heuer A."/>
            <person name="Rast P."/>
            <person name="Oberbeckmann S."/>
            <person name="Bunk B."/>
            <person name="Jeske O."/>
            <person name="Meyerdierks A."/>
            <person name="Storesund J.E."/>
            <person name="Kallscheuer N."/>
            <person name="Luecker S."/>
            <person name="Lage O.M."/>
            <person name="Pohl T."/>
            <person name="Merkel B.J."/>
            <person name="Hornburger P."/>
            <person name="Mueller R.-W."/>
            <person name="Bruemmer F."/>
            <person name="Labrenz M."/>
            <person name="Spormann A.M."/>
            <person name="Op den Camp H."/>
            <person name="Overmann J."/>
            <person name="Amann R."/>
            <person name="Jetten M.S.M."/>
            <person name="Mascher T."/>
            <person name="Medema M.H."/>
            <person name="Devos D.P."/>
            <person name="Kaster A.-K."/>
            <person name="Ovreas L."/>
            <person name="Rohde M."/>
            <person name="Galperin M.Y."/>
            <person name="Jogler C."/>
        </authorList>
    </citation>
    <scope>NUCLEOTIDE SEQUENCE [LARGE SCALE GENOMIC DNA]</scope>
    <source>
        <strain evidence="5 6">Pan189</strain>
    </source>
</reference>
<dbReference type="KEGG" id="svp:Pan189_06360"/>
<evidence type="ECO:0000256" key="3">
    <source>
        <dbReference type="ARBA" id="ARBA00022840"/>
    </source>
</evidence>